<evidence type="ECO:0000313" key="2">
    <source>
        <dbReference type="Proteomes" id="UP000228380"/>
    </source>
</evidence>
<name>A0A8B7BSS4_PHODC</name>
<proteinExistence type="predicted"/>
<dbReference type="PANTHER" id="PTHR34958">
    <property type="entry name" value="CONDITIONAL LOSS-OF-GROWTH 1"/>
    <property type="match status" value="1"/>
</dbReference>
<reference evidence="3" key="2">
    <citation type="submission" date="2025-08" db="UniProtKB">
        <authorList>
            <consortium name="RefSeq"/>
        </authorList>
    </citation>
    <scope>IDENTIFICATION</scope>
    <source>
        <tissue evidence="3">Young leaves</tissue>
    </source>
</reference>
<dbReference type="PANTHER" id="PTHR34958:SF1">
    <property type="entry name" value="ARMADILLO-LIKE HELICAL DOMAIN-CONTAINING PROTEIN"/>
    <property type="match status" value="1"/>
</dbReference>
<dbReference type="KEGG" id="pda:103703436"/>
<gene>
    <name evidence="3" type="primary">LOC103703436</name>
</gene>
<dbReference type="InterPro" id="IPR016024">
    <property type="entry name" value="ARM-type_fold"/>
</dbReference>
<dbReference type="SUPFAM" id="SSF48371">
    <property type="entry name" value="ARM repeat"/>
    <property type="match status" value="1"/>
</dbReference>
<sequence length="1223" mass="135395">MPAEEPVGAPKRALSYSPSRSPASARLYGTPSGRQQRSSPAAKKPPEPLRRAVADCLSPSTSNLLHGNPSAVASEAARTLRDYIASPSTTDMAYSVLVEHTLAERDRSPAVVPRCVALLKRYLLRYVPKVPTLRQIDLFCANSIAECESVTNRRVSLWSKSLSQHSGISAVASNAVVPSLPVSNFASASLVKSLHYVRSLVARHIPKLSFQPLAQSGASTSAKHSLPTLSSLLSRSFTSQLSPEVISNRDSLESREGSSPSASGLSSLEKVDGGENNKYIFFDLLKCRWPGDREDQISFTRESNGLMMPQDVCTHSFLEVGAAALLVGDMEARMKEKAWNYSATQDLLDIDLLQPSTATAATNFASSHSHLKAITASKRMKPAPHQVWKEVPASTFHPRARPLFQYKHYSEQQPLRLNPAEICEVIAEVCSESSSPYVNQLNASSQLTKQSGQPATDVAVSVLIKLVIDMYVMDPGIAAPLTLYMLEGMLSSQRIASRIRAFDLILNLGVHAQLLEPMLHEDPPPIDEAEPLQEPPLTIEEQRGTQGKMATESNMQRRMASAVDNFESWLLAILFEILRLLVQTEEREEIVWASALSCLFYFVCDRGKILRSRLEGLDIRVVKTLVEISDEHSWAEVVHCKLICMLANMFYQTPNGAMQASSVTPTFFAEQVDHLGGIDFICLEYSRANSREEKRDLFLVLFDYVVHQINEACLAGGNSAYAYDEIQPVASMLTLADAPEAFYIAVKHGVEGIGEILKRSISAALSNSPNYERQNLLLDKITKKLDATIGTFTRLDNEFLYMIRITKSYKSIKSIENGLGEADIGTKARLSWATLHSLLHSDRYAYRHHGYICLVELLLSEISEDNDRSIWSNIRKLQQQIGVTGNQDSTCPEVPLPISITCGLLKSKHNFIRWGFLYVLEKLLMRCKLLLDESEMQHVNHEGVDCSENRLDKANAVIDIMTTALSLVVQINETDYINILKMCDMLFSQLCLRLQTANEMPSGNLKSLSHLFGCTTEICKGDMEARVSQETLQNNDCKDELPQNVSTSQGTGQDTPICKTASMAALLLRGQAIAPMQLVARVPTSLFYWPLIQLAGAVTDDIALGVAVGSKGRGNLPGATSDIRAALLLLLIGKCIADQEAFLEVEGKEFFRGLLDDTDSRVAYYSAAFLLKRMMTEEPENYQRMLQSLIIKAQQCNNEKLLENPYLQMRGILQLSNDLGTKL</sequence>
<dbReference type="GeneID" id="103703436"/>
<accession>A0A8B7BSS4</accession>
<organism evidence="2 3">
    <name type="scientific">Phoenix dactylifera</name>
    <name type="common">Date palm</name>
    <dbReference type="NCBI Taxonomy" id="42345"/>
    <lineage>
        <taxon>Eukaryota</taxon>
        <taxon>Viridiplantae</taxon>
        <taxon>Streptophyta</taxon>
        <taxon>Embryophyta</taxon>
        <taxon>Tracheophyta</taxon>
        <taxon>Spermatophyta</taxon>
        <taxon>Magnoliopsida</taxon>
        <taxon>Liliopsida</taxon>
        <taxon>Arecaceae</taxon>
        <taxon>Coryphoideae</taxon>
        <taxon>Phoeniceae</taxon>
        <taxon>Phoenix</taxon>
    </lineage>
</organism>
<feature type="region of interest" description="Disordered" evidence="1">
    <location>
        <begin position="1"/>
        <end position="49"/>
    </location>
</feature>
<dbReference type="OrthoDB" id="1905883at2759"/>
<dbReference type="AlphaFoldDB" id="A0A8B7BSS4"/>
<keyword evidence="2" id="KW-1185">Reference proteome</keyword>
<dbReference type="Proteomes" id="UP000228380">
    <property type="component" value="Chromosome 3"/>
</dbReference>
<feature type="region of interest" description="Disordered" evidence="1">
    <location>
        <begin position="247"/>
        <end position="269"/>
    </location>
</feature>
<feature type="compositionally biased region" description="Low complexity" evidence="1">
    <location>
        <begin position="12"/>
        <end position="28"/>
    </location>
</feature>
<evidence type="ECO:0000256" key="1">
    <source>
        <dbReference type="SAM" id="MobiDB-lite"/>
    </source>
</evidence>
<evidence type="ECO:0000313" key="3">
    <source>
        <dbReference type="RefSeq" id="XP_008784496.1"/>
    </source>
</evidence>
<protein>
    <submittedName>
        <fullName evidence="3">Uncharacterized protein LOC103703436 isoform X1</fullName>
    </submittedName>
</protein>
<dbReference type="RefSeq" id="XP_008784496.1">
    <property type="nucleotide sequence ID" value="XM_008786274.4"/>
</dbReference>
<reference evidence="2" key="1">
    <citation type="journal article" date="2019" name="Nat. Commun.">
        <title>Genome-wide association mapping of date palm fruit traits.</title>
        <authorList>
            <person name="Hazzouri K.M."/>
            <person name="Gros-Balthazard M."/>
            <person name="Flowers J.M."/>
            <person name="Copetti D."/>
            <person name="Lemansour A."/>
            <person name="Lebrun M."/>
            <person name="Masmoudi K."/>
            <person name="Ferrand S."/>
            <person name="Dhar M.I."/>
            <person name="Fresquez Z.A."/>
            <person name="Rosas U."/>
            <person name="Zhang J."/>
            <person name="Talag J."/>
            <person name="Lee S."/>
            <person name="Kudrna D."/>
            <person name="Powell R.F."/>
            <person name="Leitch I.J."/>
            <person name="Krueger R.R."/>
            <person name="Wing R.A."/>
            <person name="Amiri K.M.A."/>
            <person name="Purugganan M.D."/>
        </authorList>
    </citation>
    <scope>NUCLEOTIDE SEQUENCE [LARGE SCALE GENOMIC DNA]</scope>
    <source>
        <strain evidence="2">cv. Khalas</strain>
    </source>
</reference>
<feature type="compositionally biased region" description="Low complexity" evidence="1">
    <location>
        <begin position="257"/>
        <end position="268"/>
    </location>
</feature>